<evidence type="ECO:0000256" key="3">
    <source>
        <dbReference type="ARBA" id="ARBA00007073"/>
    </source>
</evidence>
<comment type="similarity">
    <text evidence="3">Belongs to the CTAG/PCC1 family.</text>
</comment>
<evidence type="ECO:0000256" key="8">
    <source>
        <dbReference type="ARBA" id="ARBA00076355"/>
    </source>
</evidence>
<proteinExistence type="inferred from homology"/>
<evidence type="ECO:0000313" key="11">
    <source>
        <dbReference type="Proteomes" id="UP001152320"/>
    </source>
</evidence>
<evidence type="ECO:0000256" key="4">
    <source>
        <dbReference type="ARBA" id="ARBA00022490"/>
    </source>
</evidence>
<evidence type="ECO:0000256" key="1">
    <source>
        <dbReference type="ARBA" id="ARBA00004123"/>
    </source>
</evidence>
<dbReference type="PANTHER" id="PTHR31283">
    <property type="entry name" value="EKC/KEOPS COMPLEX SUBUNIT PCC1 FAMILY MEMBER"/>
    <property type="match status" value="1"/>
</dbReference>
<dbReference type="GO" id="GO:0000408">
    <property type="term" value="C:EKC/KEOPS complex"/>
    <property type="evidence" value="ECO:0007669"/>
    <property type="project" value="TreeGrafter"/>
</dbReference>
<dbReference type="OrthoDB" id="10025739at2759"/>
<keyword evidence="5" id="KW-0819">tRNA processing</keyword>
<comment type="function">
    <text evidence="7">Component of the EKC/KEOPS complex that is required for the formation of a threonylcarbamoyl group on adenosine at position 37 (t(6)A37) in tRNAs that read codons beginning with adenine. The complex is probably involved in the transfer of the threonylcarbamoyl moiety of threonylcarbamoyl-AMP (TC-AMP) to the N6 group of A37. LAGE3 functions as a dimerization module for the complex.</text>
</comment>
<dbReference type="GO" id="GO:0005634">
    <property type="term" value="C:nucleus"/>
    <property type="evidence" value="ECO:0007669"/>
    <property type="project" value="UniProtKB-SubCell"/>
</dbReference>
<dbReference type="InterPro" id="IPR015419">
    <property type="entry name" value="CTAG/Pcc1"/>
</dbReference>
<sequence length="145" mass="15920">MAQPAARVPGSQLEEGKQSSIAKERLGADWFAIEFKGSSSGLNFVTSLSEMKIPFPSDREAEIAYNSLRVDKEPRKSQITKELNLDGNVLLVNFTATEARFLRVAVGSFFDLLNLVVKTMEEFGPPLERTLAAQTKGPNVTNDVS</sequence>
<evidence type="ECO:0000256" key="5">
    <source>
        <dbReference type="ARBA" id="ARBA00022694"/>
    </source>
</evidence>
<dbReference type="Proteomes" id="UP001152320">
    <property type="component" value="Chromosome 2"/>
</dbReference>
<keyword evidence="4" id="KW-0963">Cytoplasm</keyword>
<evidence type="ECO:0000256" key="9">
    <source>
        <dbReference type="SAM" id="MobiDB-lite"/>
    </source>
</evidence>
<protein>
    <recommendedName>
        <fullName evidence="8">L antigen family member 3</fullName>
    </recommendedName>
</protein>
<dbReference type="GO" id="GO:0070525">
    <property type="term" value="P:tRNA threonylcarbamoyladenosine metabolic process"/>
    <property type="evidence" value="ECO:0007669"/>
    <property type="project" value="TreeGrafter"/>
</dbReference>
<evidence type="ECO:0000313" key="10">
    <source>
        <dbReference type="EMBL" id="KAJ8046835.1"/>
    </source>
</evidence>
<dbReference type="AlphaFoldDB" id="A0A9Q1CLF3"/>
<reference evidence="10" key="1">
    <citation type="submission" date="2021-10" db="EMBL/GenBank/DDBJ databases">
        <title>Tropical sea cucumber genome reveals ecological adaptation and Cuvierian tubules defense mechanism.</title>
        <authorList>
            <person name="Chen T."/>
        </authorList>
    </citation>
    <scope>NUCLEOTIDE SEQUENCE</scope>
    <source>
        <strain evidence="10">Nanhai2018</strain>
        <tissue evidence="10">Muscle</tissue>
    </source>
</reference>
<accession>A0A9Q1CLF3</accession>
<dbReference type="EMBL" id="JAIZAY010000002">
    <property type="protein sequence ID" value="KAJ8046835.1"/>
    <property type="molecule type" value="Genomic_DNA"/>
</dbReference>
<comment type="subcellular location">
    <subcellularLocation>
        <location evidence="2">Cytoplasm</location>
    </subcellularLocation>
    <subcellularLocation>
        <location evidence="1">Nucleus</location>
    </subcellularLocation>
</comment>
<dbReference type="PANTHER" id="PTHR31283:SF5">
    <property type="entry name" value="EKC_KEOPS COMPLEX SUBUNIT LAGE3"/>
    <property type="match status" value="1"/>
</dbReference>
<dbReference type="GO" id="GO:0008033">
    <property type="term" value="P:tRNA processing"/>
    <property type="evidence" value="ECO:0007669"/>
    <property type="project" value="UniProtKB-KW"/>
</dbReference>
<keyword evidence="6" id="KW-0539">Nucleus</keyword>
<dbReference type="GO" id="GO:0005737">
    <property type="term" value="C:cytoplasm"/>
    <property type="evidence" value="ECO:0007669"/>
    <property type="project" value="UniProtKB-SubCell"/>
</dbReference>
<name>A0A9Q1CLF3_HOLLE</name>
<dbReference type="Pfam" id="PF09341">
    <property type="entry name" value="Pcc1"/>
    <property type="match status" value="1"/>
</dbReference>
<evidence type="ECO:0000256" key="6">
    <source>
        <dbReference type="ARBA" id="ARBA00023242"/>
    </source>
</evidence>
<dbReference type="FunFam" id="3.30.310.50:FF:000005">
    <property type="entry name" value="L antigen family member 3"/>
    <property type="match status" value="1"/>
</dbReference>
<feature type="region of interest" description="Disordered" evidence="9">
    <location>
        <begin position="1"/>
        <end position="20"/>
    </location>
</feature>
<dbReference type="Gene3D" id="3.30.310.50">
    <property type="entry name" value="Alpha-D-phosphohexomutase, C-terminal domain"/>
    <property type="match status" value="1"/>
</dbReference>
<evidence type="ECO:0000256" key="7">
    <source>
        <dbReference type="ARBA" id="ARBA00053047"/>
    </source>
</evidence>
<comment type="caution">
    <text evidence="10">The sequence shown here is derived from an EMBL/GenBank/DDBJ whole genome shotgun (WGS) entry which is preliminary data.</text>
</comment>
<keyword evidence="11" id="KW-1185">Reference proteome</keyword>
<gene>
    <name evidence="10" type="ORF">HOLleu_05641</name>
</gene>
<organism evidence="10 11">
    <name type="scientific">Holothuria leucospilota</name>
    <name type="common">Black long sea cucumber</name>
    <name type="synonym">Mertensiothuria leucospilota</name>
    <dbReference type="NCBI Taxonomy" id="206669"/>
    <lineage>
        <taxon>Eukaryota</taxon>
        <taxon>Metazoa</taxon>
        <taxon>Echinodermata</taxon>
        <taxon>Eleutherozoa</taxon>
        <taxon>Echinozoa</taxon>
        <taxon>Holothuroidea</taxon>
        <taxon>Aspidochirotacea</taxon>
        <taxon>Aspidochirotida</taxon>
        <taxon>Holothuriidae</taxon>
        <taxon>Holothuria</taxon>
    </lineage>
</organism>
<evidence type="ECO:0000256" key="2">
    <source>
        <dbReference type="ARBA" id="ARBA00004496"/>
    </source>
</evidence>